<dbReference type="Proteomes" id="UP000612282">
    <property type="component" value="Unassembled WGS sequence"/>
</dbReference>
<evidence type="ECO:0008006" key="7">
    <source>
        <dbReference type="Google" id="ProtNLM"/>
    </source>
</evidence>
<sequence length="751" mass="77286">MSEQSGWDADLVMRESLGTLRPETITAGLVGDRTVLVFAGTDDEGLPVRFADLDTGALLPDRSLLHSAHLVTLGQGDGRVLLATVTARGTIAVRDASTGVPIGPAISGPASPVAVGVGLAGGREVVTVSDDDTVRGWDILAGTEIGTPAPIPSATTLGPLTVTAGRAGELSVSGVRSPYYGGAVRSFGGWAQRAGRILAVLNGDPAIFYDVEEGVPFTRVPLPELPEDHPVDVIIGDDGFHLWDDVRRTEIMRRPEVITAGRYRENDDHAHLVTGSADGSVRVWNVNPGQPLGNPGQLLGNPGQPLGNPGRLGNPGQLIGGPWTGHTAPVTAVTLAQWQGREVAVSADASGTVRMWPLDGPLRHPGHGERVSAITGGIVGGRPLFASGGDDGTIRRWDPLTGAPVGAPITSGPVAGLTFGGDILFSSSPVPDDAQLPDSDTPTGISPSPRGVPTSSDNSDGDDRSATPGGVPRPSDSSDGVGSGVRRWDPVAGTPLGEPFPDGERPAKPNPGGRRLTEPLPGGGQLAATVVDDRPLMAAVDGMVLRVWDAATGTGHATMRLPGPATLLDLAVLDGRLLALTVSGGSAVTGGSSWEDGERITLWDVAAAAPVRPPTTTTDDGCHGAFGLVDGRLVVAHGVDADKNRASGEGVWPEETGDIYVHDVATGEPVADFRGEAGWNQQLLLVDGLVLQAAADAVLTWDARTGRQAASPVRTGTGQFTCVAAIKADGHIHVAAGDWAGTIRIWQIPRP</sequence>
<keyword evidence="1 3" id="KW-0853">WD repeat</keyword>
<evidence type="ECO:0000256" key="4">
    <source>
        <dbReference type="SAM" id="MobiDB-lite"/>
    </source>
</evidence>
<evidence type="ECO:0000313" key="6">
    <source>
        <dbReference type="Proteomes" id="UP000612282"/>
    </source>
</evidence>
<organism evidence="5 6">
    <name type="scientific">Actinoplanes couchii</name>
    <dbReference type="NCBI Taxonomy" id="403638"/>
    <lineage>
        <taxon>Bacteria</taxon>
        <taxon>Bacillati</taxon>
        <taxon>Actinomycetota</taxon>
        <taxon>Actinomycetes</taxon>
        <taxon>Micromonosporales</taxon>
        <taxon>Micromonosporaceae</taxon>
        <taxon>Actinoplanes</taxon>
    </lineage>
</organism>
<dbReference type="RefSeq" id="WP_203804316.1">
    <property type="nucleotide sequence ID" value="NZ_BAAAQE010000093.1"/>
</dbReference>
<protein>
    <recommendedName>
        <fullName evidence="7">WD-40 repeat protein</fullName>
    </recommendedName>
</protein>
<dbReference type="InterPro" id="IPR001680">
    <property type="entry name" value="WD40_rpt"/>
</dbReference>
<dbReference type="InterPro" id="IPR011047">
    <property type="entry name" value="Quinoprotein_ADH-like_sf"/>
</dbReference>
<dbReference type="InterPro" id="IPR015943">
    <property type="entry name" value="WD40/YVTN_repeat-like_dom_sf"/>
</dbReference>
<name>A0ABQ3XK77_9ACTN</name>
<proteinExistence type="predicted"/>
<dbReference type="Pfam" id="PF00400">
    <property type="entry name" value="WD40"/>
    <property type="match status" value="2"/>
</dbReference>
<dbReference type="PANTHER" id="PTHR22847">
    <property type="entry name" value="WD40 REPEAT PROTEIN"/>
    <property type="match status" value="1"/>
</dbReference>
<dbReference type="PROSITE" id="PS00678">
    <property type="entry name" value="WD_REPEATS_1"/>
    <property type="match status" value="1"/>
</dbReference>
<keyword evidence="6" id="KW-1185">Reference proteome</keyword>
<dbReference type="PANTHER" id="PTHR22847:SF637">
    <property type="entry name" value="WD REPEAT DOMAIN 5B"/>
    <property type="match status" value="1"/>
</dbReference>
<dbReference type="Gene3D" id="2.130.10.10">
    <property type="entry name" value="YVTN repeat-like/Quinoprotein amine dehydrogenase"/>
    <property type="match status" value="3"/>
</dbReference>
<dbReference type="PROSITE" id="PS50082">
    <property type="entry name" value="WD_REPEATS_2"/>
    <property type="match status" value="1"/>
</dbReference>
<feature type="region of interest" description="Disordered" evidence="4">
    <location>
        <begin position="426"/>
        <end position="524"/>
    </location>
</feature>
<dbReference type="SMART" id="SM00320">
    <property type="entry name" value="WD40"/>
    <property type="match status" value="5"/>
</dbReference>
<feature type="repeat" description="WD" evidence="3">
    <location>
        <begin position="272"/>
        <end position="294"/>
    </location>
</feature>
<keyword evidence="2" id="KW-0677">Repeat</keyword>
<comment type="caution">
    <text evidence="5">The sequence shown here is derived from an EMBL/GenBank/DDBJ whole genome shotgun (WGS) entry which is preliminary data.</text>
</comment>
<dbReference type="InterPro" id="IPR020472">
    <property type="entry name" value="WD40_PAC1"/>
</dbReference>
<dbReference type="SUPFAM" id="SSF50998">
    <property type="entry name" value="Quinoprotein alcohol dehydrogenase-like"/>
    <property type="match status" value="1"/>
</dbReference>
<dbReference type="SUPFAM" id="SSF50978">
    <property type="entry name" value="WD40 repeat-like"/>
    <property type="match status" value="1"/>
</dbReference>
<dbReference type="InterPro" id="IPR019775">
    <property type="entry name" value="WD40_repeat_CS"/>
</dbReference>
<accession>A0ABQ3XK77</accession>
<evidence type="ECO:0000313" key="5">
    <source>
        <dbReference type="EMBL" id="GID58908.1"/>
    </source>
</evidence>
<evidence type="ECO:0000256" key="2">
    <source>
        <dbReference type="ARBA" id="ARBA00022737"/>
    </source>
</evidence>
<reference evidence="5 6" key="1">
    <citation type="submission" date="2021-01" db="EMBL/GenBank/DDBJ databases">
        <title>Whole genome shotgun sequence of Actinoplanes couchii NBRC 106145.</title>
        <authorList>
            <person name="Komaki H."/>
            <person name="Tamura T."/>
        </authorList>
    </citation>
    <scope>NUCLEOTIDE SEQUENCE [LARGE SCALE GENOMIC DNA]</scope>
    <source>
        <strain evidence="5 6">NBRC 106145</strain>
    </source>
</reference>
<dbReference type="EMBL" id="BOMG01000092">
    <property type="protein sequence ID" value="GID58908.1"/>
    <property type="molecule type" value="Genomic_DNA"/>
</dbReference>
<evidence type="ECO:0000256" key="1">
    <source>
        <dbReference type="ARBA" id="ARBA00022574"/>
    </source>
</evidence>
<evidence type="ECO:0000256" key="3">
    <source>
        <dbReference type="PROSITE-ProRule" id="PRU00221"/>
    </source>
</evidence>
<gene>
    <name evidence="5" type="ORF">Aco03nite_073120</name>
</gene>
<dbReference type="PRINTS" id="PR00320">
    <property type="entry name" value="GPROTEINBRPT"/>
</dbReference>
<dbReference type="InterPro" id="IPR036322">
    <property type="entry name" value="WD40_repeat_dom_sf"/>
</dbReference>